<dbReference type="CDD" id="cd06225">
    <property type="entry name" value="HAMP"/>
    <property type="match status" value="1"/>
</dbReference>
<dbReference type="InterPro" id="IPR004090">
    <property type="entry name" value="Chemotax_Me-accpt_rcpt"/>
</dbReference>
<dbReference type="PROSITE" id="PS50906">
    <property type="entry name" value="NIT"/>
    <property type="match status" value="1"/>
</dbReference>
<dbReference type="EMBL" id="JAKOGG010000006">
    <property type="protein sequence ID" value="MCS4557056.1"/>
    <property type="molecule type" value="Genomic_DNA"/>
</dbReference>
<evidence type="ECO:0000256" key="6">
    <source>
        <dbReference type="SAM" id="Phobius"/>
    </source>
</evidence>
<dbReference type="PANTHER" id="PTHR32089">
    <property type="entry name" value="METHYL-ACCEPTING CHEMOTAXIS PROTEIN MCPB"/>
    <property type="match status" value="1"/>
</dbReference>
<dbReference type="InterPro" id="IPR013587">
    <property type="entry name" value="Nitrate/nitrite_sensing"/>
</dbReference>
<feature type="transmembrane region" description="Helical" evidence="6">
    <location>
        <begin position="311"/>
        <end position="332"/>
    </location>
</feature>
<protein>
    <submittedName>
        <fullName evidence="10">Nitrate- and nitrite sensing domain-containing protein</fullName>
    </submittedName>
</protein>
<dbReference type="PROSITE" id="PS50885">
    <property type="entry name" value="HAMP"/>
    <property type="match status" value="1"/>
</dbReference>
<dbReference type="Pfam" id="PF00015">
    <property type="entry name" value="MCPsignal"/>
    <property type="match status" value="1"/>
</dbReference>
<keyword evidence="5" id="KW-0175">Coiled coil</keyword>
<evidence type="ECO:0000256" key="5">
    <source>
        <dbReference type="SAM" id="Coils"/>
    </source>
</evidence>
<evidence type="ECO:0000259" key="9">
    <source>
        <dbReference type="PROSITE" id="PS50906"/>
    </source>
</evidence>
<keyword evidence="11" id="KW-1185">Reference proteome</keyword>
<evidence type="ECO:0000256" key="3">
    <source>
        <dbReference type="ARBA" id="ARBA00029447"/>
    </source>
</evidence>
<evidence type="ECO:0000256" key="1">
    <source>
        <dbReference type="ARBA" id="ARBA00004370"/>
    </source>
</evidence>
<dbReference type="RefSeq" id="WP_238896504.1">
    <property type="nucleotide sequence ID" value="NZ_JAKOGG010000006.1"/>
</dbReference>
<dbReference type="PANTHER" id="PTHR32089:SF120">
    <property type="entry name" value="METHYL-ACCEPTING CHEMOTAXIS PROTEIN TLPQ"/>
    <property type="match status" value="1"/>
</dbReference>
<evidence type="ECO:0000259" key="7">
    <source>
        <dbReference type="PROSITE" id="PS50111"/>
    </source>
</evidence>
<dbReference type="PRINTS" id="PR00260">
    <property type="entry name" value="CHEMTRNSDUCR"/>
</dbReference>
<accession>A0ABT2FPC8</accession>
<dbReference type="SUPFAM" id="SSF58104">
    <property type="entry name" value="Methyl-accepting chemotaxis protein (MCP) signaling domain"/>
    <property type="match status" value="1"/>
</dbReference>
<feature type="domain" description="HAMP" evidence="8">
    <location>
        <begin position="333"/>
        <end position="386"/>
    </location>
</feature>
<comment type="subcellular location">
    <subcellularLocation>
        <location evidence="1">Membrane</location>
    </subcellularLocation>
</comment>
<dbReference type="SMART" id="SM00283">
    <property type="entry name" value="MA"/>
    <property type="match status" value="1"/>
</dbReference>
<proteinExistence type="inferred from homology"/>
<evidence type="ECO:0000313" key="10">
    <source>
        <dbReference type="EMBL" id="MCS4557056.1"/>
    </source>
</evidence>
<comment type="similarity">
    <text evidence="3">Belongs to the methyl-accepting chemotaxis (MCP) protein family.</text>
</comment>
<dbReference type="PROSITE" id="PS50111">
    <property type="entry name" value="CHEMOTAXIS_TRANSDUC_2"/>
    <property type="match status" value="1"/>
</dbReference>
<organism evidence="10 11">
    <name type="scientific">Shewanella electrica</name>
    <dbReference type="NCBI Taxonomy" id="515560"/>
    <lineage>
        <taxon>Bacteria</taxon>
        <taxon>Pseudomonadati</taxon>
        <taxon>Pseudomonadota</taxon>
        <taxon>Gammaproteobacteria</taxon>
        <taxon>Alteromonadales</taxon>
        <taxon>Shewanellaceae</taxon>
        <taxon>Shewanella</taxon>
    </lineage>
</organism>
<gene>
    <name evidence="10" type="ORF">L9G74_11430</name>
</gene>
<keyword evidence="6" id="KW-0812">Transmembrane</keyword>
<dbReference type="Pfam" id="PF08376">
    <property type="entry name" value="NIT"/>
    <property type="match status" value="1"/>
</dbReference>
<dbReference type="Gene3D" id="1.10.287.950">
    <property type="entry name" value="Methyl-accepting chemotaxis protein"/>
    <property type="match status" value="1"/>
</dbReference>
<reference evidence="11" key="1">
    <citation type="submission" date="2023-07" db="EMBL/GenBank/DDBJ databases">
        <title>Shewanella mangrovi sp. nov., an acetaldehyde- degrading bacterium isolated from mangrove sediment.</title>
        <authorList>
            <person name="Liu Y."/>
        </authorList>
    </citation>
    <scope>NUCLEOTIDE SEQUENCE [LARGE SCALE GENOMIC DNA]</scope>
    <source>
        <strain evidence="11">C32</strain>
    </source>
</reference>
<dbReference type="InterPro" id="IPR010910">
    <property type="entry name" value="Nitrate/nitrite_sensing_bac"/>
</dbReference>
<feature type="domain" description="Methyl-accepting transducer" evidence="7">
    <location>
        <begin position="391"/>
        <end position="627"/>
    </location>
</feature>
<keyword evidence="6" id="KW-0472">Membrane</keyword>
<dbReference type="Proteomes" id="UP001201549">
    <property type="component" value="Unassembled WGS sequence"/>
</dbReference>
<sequence length="666" mass="73991">MNFQWIGNLSIKIKFLLVILPPLLLALLFGSIDIWHNVSSLMDTKRVLNLSHLVNVQSNLVHELQKERGMSAGYLGSNGVAFATALPNQRKLTDKQLEIYQQYTAERHFSEAMTERINQINSELVQLDNIRKRVYDQQITVPEEVAYYNKLNSALLALVDLVVKAGEDKKIAVEAASFSSYLQMKERAGIERAVLSATFGNRDFKPGAYKGFITLVAEQQSFEKRFMALTPQRLLSQYQQLLQDPKIAQVEQLRNIAFERNSDELAQQKPEDWFAASTARIELLRQFELVQQQDLETSTQTHYAALLQATWFEGGIIVAGLLLILLFSYVVIHNMLSRLTALHHGIGQAKQNFDMTSRVVINGNDEIGEIGMAFNAMLTDFDGVIASVRNNANTLNLVVNRINEYSHQLTENVAIGYSESEQVASAMTQMSSTVQEIASSAVKVTDATKVASQEAKEGNLEVCKTADAISELASEIETASQSIQQLDADIHSIVGLLEEINGIAEQTNLLALNAAIEAARAGEMGRGFAVVADEVRNLAQRSQSSTEDIRKMTDRLKVGAQQAVTAIGKGKQRAESSVKEANRAGEELYQIVTQVELIESMNEQIAAATHEQSIVSEDVNRNALRISETYSSTKQIADEFADLNKSLQQDAENLKRQVQKFKTSLN</sequence>
<name>A0ABT2FPC8_9GAMM</name>
<keyword evidence="6" id="KW-1133">Transmembrane helix</keyword>
<evidence type="ECO:0000256" key="2">
    <source>
        <dbReference type="ARBA" id="ARBA00023224"/>
    </source>
</evidence>
<keyword evidence="2 4" id="KW-0807">Transducer</keyword>
<feature type="domain" description="NIT" evidence="9">
    <location>
        <begin position="55"/>
        <end position="302"/>
    </location>
</feature>
<dbReference type="Pfam" id="PF00672">
    <property type="entry name" value="HAMP"/>
    <property type="match status" value="1"/>
</dbReference>
<evidence type="ECO:0000313" key="11">
    <source>
        <dbReference type="Proteomes" id="UP001201549"/>
    </source>
</evidence>
<feature type="coiled-coil region" evidence="5">
    <location>
        <begin position="637"/>
        <end position="664"/>
    </location>
</feature>
<comment type="caution">
    <text evidence="10">The sequence shown here is derived from an EMBL/GenBank/DDBJ whole genome shotgun (WGS) entry which is preliminary data.</text>
</comment>
<dbReference type="CDD" id="cd11386">
    <property type="entry name" value="MCP_signal"/>
    <property type="match status" value="1"/>
</dbReference>
<dbReference type="InterPro" id="IPR004089">
    <property type="entry name" value="MCPsignal_dom"/>
</dbReference>
<evidence type="ECO:0000256" key="4">
    <source>
        <dbReference type="PROSITE-ProRule" id="PRU00284"/>
    </source>
</evidence>
<evidence type="ECO:0000259" key="8">
    <source>
        <dbReference type="PROSITE" id="PS50885"/>
    </source>
</evidence>
<dbReference type="InterPro" id="IPR003660">
    <property type="entry name" value="HAMP_dom"/>
</dbReference>